<evidence type="ECO:0000259" key="17">
    <source>
        <dbReference type="PROSITE" id="PS50093"/>
    </source>
</evidence>
<evidence type="ECO:0000256" key="11">
    <source>
        <dbReference type="ARBA" id="ARBA00023277"/>
    </source>
</evidence>
<dbReference type="InterPro" id="IPR017853">
    <property type="entry name" value="GH"/>
</dbReference>
<dbReference type="OrthoDB" id="338827at2"/>
<dbReference type="Pfam" id="PF07631">
    <property type="entry name" value="PSD4"/>
    <property type="match status" value="1"/>
</dbReference>
<comment type="catalytic activity">
    <reaction evidence="1">
        <text>Endohydrolysis of (1-&gt;4)-alpha-D-glucosidic linkages in polysaccharides containing three or more (1-&gt;4)-alpha-linked D-glucose units.</text>
        <dbReference type="EC" id="3.2.1.1"/>
    </reaction>
</comment>
<dbReference type="SUPFAM" id="SSF49265">
    <property type="entry name" value="Fibronectin type III"/>
    <property type="match status" value="1"/>
</dbReference>
<dbReference type="InterPro" id="IPR012938">
    <property type="entry name" value="Glc/Sorbosone_DH"/>
</dbReference>
<dbReference type="Pfam" id="PF07627">
    <property type="entry name" value="PSCyt3"/>
    <property type="match status" value="1"/>
</dbReference>
<keyword evidence="11" id="KW-0119">Carbohydrate metabolism</keyword>
<keyword evidence="10 13" id="KW-0408">Iron</keyword>
<dbReference type="PROSITE" id="PS50093">
    <property type="entry name" value="PKD"/>
    <property type="match status" value="1"/>
</dbReference>
<dbReference type="Pfam" id="PF02806">
    <property type="entry name" value="Alpha-amylase_C"/>
    <property type="match status" value="1"/>
</dbReference>
<dbReference type="SUPFAM" id="SSF51011">
    <property type="entry name" value="Glycosyl hydrolase domain"/>
    <property type="match status" value="1"/>
</dbReference>
<dbReference type="Pfam" id="PF00128">
    <property type="entry name" value="Alpha-amylase"/>
    <property type="match status" value="1"/>
</dbReference>
<dbReference type="SMART" id="SM00635">
    <property type="entry name" value="BID_2"/>
    <property type="match status" value="2"/>
</dbReference>
<dbReference type="Pfam" id="PF02368">
    <property type="entry name" value="Big_2"/>
    <property type="match status" value="1"/>
</dbReference>
<dbReference type="Pfam" id="PF18911">
    <property type="entry name" value="PKD_4"/>
    <property type="match status" value="1"/>
</dbReference>
<feature type="domain" description="Cytochrome c" evidence="19">
    <location>
        <begin position="1685"/>
        <end position="1778"/>
    </location>
</feature>
<feature type="signal peptide" evidence="16">
    <location>
        <begin position="1"/>
        <end position="25"/>
    </location>
</feature>
<dbReference type="InterPro" id="IPR013780">
    <property type="entry name" value="Glyco_hydro_b"/>
</dbReference>
<evidence type="ECO:0000256" key="4">
    <source>
        <dbReference type="ARBA" id="ARBA00012595"/>
    </source>
</evidence>
<proteinExistence type="inferred from homology"/>
<dbReference type="InterPro" id="IPR011042">
    <property type="entry name" value="6-blade_b-propeller_TolB-like"/>
</dbReference>
<feature type="domain" description="Fibronectin type-III" evidence="18">
    <location>
        <begin position="1872"/>
        <end position="1961"/>
    </location>
</feature>
<dbReference type="Pfam" id="PF07995">
    <property type="entry name" value="GSDH"/>
    <property type="match status" value="1"/>
</dbReference>
<accession>A0A368NIH5</accession>
<evidence type="ECO:0000256" key="6">
    <source>
        <dbReference type="ARBA" id="ARBA00022617"/>
    </source>
</evidence>
<keyword evidence="9" id="KW-0106">Calcium</keyword>
<dbReference type="InterPro" id="IPR008964">
    <property type="entry name" value="Invasin/intimin_cell_adhesion"/>
</dbReference>
<feature type="region of interest" description="Disordered" evidence="15">
    <location>
        <begin position="1247"/>
        <end position="1266"/>
    </location>
</feature>
<dbReference type="PANTHER" id="PTHR43447">
    <property type="entry name" value="ALPHA-AMYLASE"/>
    <property type="match status" value="1"/>
</dbReference>
<dbReference type="CDD" id="cd00063">
    <property type="entry name" value="FN3"/>
    <property type="match status" value="1"/>
</dbReference>
<dbReference type="InterPro" id="IPR031319">
    <property type="entry name" value="A-amylase_C"/>
</dbReference>
<keyword evidence="8" id="KW-0378">Hydrolase</keyword>
<dbReference type="Gene3D" id="3.20.20.80">
    <property type="entry name" value="Glycosidases"/>
    <property type="match status" value="1"/>
</dbReference>
<dbReference type="GO" id="GO:0005975">
    <property type="term" value="P:carbohydrate metabolic process"/>
    <property type="evidence" value="ECO:0007669"/>
    <property type="project" value="InterPro"/>
</dbReference>
<dbReference type="InterPro" id="IPR013783">
    <property type="entry name" value="Ig-like_fold"/>
</dbReference>
<feature type="compositionally biased region" description="Polar residues" evidence="15">
    <location>
        <begin position="1247"/>
        <end position="1265"/>
    </location>
</feature>
<dbReference type="GO" id="GO:0046872">
    <property type="term" value="F:metal ion binding"/>
    <property type="evidence" value="ECO:0007669"/>
    <property type="project" value="UniProtKB-KW"/>
</dbReference>
<keyword evidence="12" id="KW-0326">Glycosidase</keyword>
<dbReference type="InterPro" id="IPR013036">
    <property type="entry name" value="DUF1587"/>
</dbReference>
<evidence type="ECO:0000259" key="19">
    <source>
        <dbReference type="PROSITE" id="PS51007"/>
    </source>
</evidence>
<name>A0A368NIH5_9GAMM</name>
<dbReference type="Pfam" id="PF16738">
    <property type="entry name" value="CBM26"/>
    <property type="match status" value="4"/>
</dbReference>
<dbReference type="SMART" id="SM00632">
    <property type="entry name" value="Aamy_C"/>
    <property type="match status" value="1"/>
</dbReference>
<keyword evidence="7 13" id="KW-0479">Metal-binding</keyword>
<organism evidence="20 21">
    <name type="scientific">Corallincola holothuriorum</name>
    <dbReference type="NCBI Taxonomy" id="2282215"/>
    <lineage>
        <taxon>Bacteria</taxon>
        <taxon>Pseudomonadati</taxon>
        <taxon>Pseudomonadota</taxon>
        <taxon>Gammaproteobacteria</taxon>
        <taxon>Alteromonadales</taxon>
        <taxon>Psychromonadaceae</taxon>
        <taxon>Corallincola</taxon>
    </lineage>
</organism>
<dbReference type="Pfam" id="PF13442">
    <property type="entry name" value="Cytochrome_CBB3"/>
    <property type="match status" value="1"/>
</dbReference>
<dbReference type="Gene3D" id="2.60.40.1180">
    <property type="entry name" value="Golgi alpha-mannosidase II"/>
    <property type="match status" value="1"/>
</dbReference>
<dbReference type="PROSITE" id="PS51007">
    <property type="entry name" value="CYTC"/>
    <property type="match status" value="2"/>
</dbReference>
<dbReference type="SUPFAM" id="SSF49373">
    <property type="entry name" value="Invasin/intimin cell-adhesion fragments"/>
    <property type="match status" value="1"/>
</dbReference>
<dbReference type="PROSITE" id="PS50853">
    <property type="entry name" value="FN3"/>
    <property type="match status" value="1"/>
</dbReference>
<dbReference type="SMART" id="SM00642">
    <property type="entry name" value="Aamy"/>
    <property type="match status" value="1"/>
</dbReference>
<evidence type="ECO:0000256" key="16">
    <source>
        <dbReference type="SAM" id="SignalP"/>
    </source>
</evidence>
<dbReference type="SMART" id="SM00060">
    <property type="entry name" value="FN3"/>
    <property type="match status" value="1"/>
</dbReference>
<dbReference type="GO" id="GO:0009055">
    <property type="term" value="F:electron transfer activity"/>
    <property type="evidence" value="ECO:0007669"/>
    <property type="project" value="InterPro"/>
</dbReference>
<comment type="similarity">
    <text evidence="3 14">Belongs to the glycosyl hydrolase 13 family.</text>
</comment>
<evidence type="ECO:0000256" key="10">
    <source>
        <dbReference type="ARBA" id="ARBA00023004"/>
    </source>
</evidence>
<gene>
    <name evidence="20" type="ORF">DU002_12630</name>
</gene>
<evidence type="ECO:0000256" key="1">
    <source>
        <dbReference type="ARBA" id="ARBA00000548"/>
    </source>
</evidence>
<dbReference type="Proteomes" id="UP000252558">
    <property type="component" value="Unassembled WGS sequence"/>
</dbReference>
<evidence type="ECO:0000256" key="13">
    <source>
        <dbReference type="PROSITE-ProRule" id="PRU00433"/>
    </source>
</evidence>
<evidence type="ECO:0000313" key="21">
    <source>
        <dbReference type="Proteomes" id="UP000252558"/>
    </source>
</evidence>
<dbReference type="InterPro" id="IPR006047">
    <property type="entry name" value="GH13_cat_dom"/>
</dbReference>
<dbReference type="InterPro" id="IPR011041">
    <property type="entry name" value="Quinoprot_gluc/sorb_DH_b-prop"/>
</dbReference>
<dbReference type="InterPro" id="IPR006046">
    <property type="entry name" value="Alpha_amylase"/>
</dbReference>
<evidence type="ECO:0000256" key="12">
    <source>
        <dbReference type="ARBA" id="ARBA00023295"/>
    </source>
</evidence>
<evidence type="ECO:0000256" key="3">
    <source>
        <dbReference type="ARBA" id="ARBA00008061"/>
    </source>
</evidence>
<dbReference type="SUPFAM" id="SSF49299">
    <property type="entry name" value="PKD domain"/>
    <property type="match status" value="1"/>
</dbReference>
<dbReference type="EC" id="3.2.1.1" evidence="4"/>
<dbReference type="CDD" id="cd00146">
    <property type="entry name" value="PKD"/>
    <property type="match status" value="2"/>
</dbReference>
<dbReference type="InterPro" id="IPR013039">
    <property type="entry name" value="DUF1588"/>
</dbReference>
<dbReference type="CDD" id="cd11317">
    <property type="entry name" value="AmyAc_bac_euk_AmyA"/>
    <property type="match status" value="1"/>
</dbReference>
<feature type="domain" description="Cytochrome c" evidence="19">
    <location>
        <begin position="2244"/>
        <end position="2315"/>
    </location>
</feature>
<evidence type="ECO:0000256" key="2">
    <source>
        <dbReference type="ARBA" id="ARBA00001913"/>
    </source>
</evidence>
<dbReference type="InterPro" id="IPR013042">
    <property type="entry name" value="DUF1592"/>
</dbReference>
<dbReference type="GO" id="GO:0004556">
    <property type="term" value="F:alpha-amylase activity"/>
    <property type="evidence" value="ECO:0007669"/>
    <property type="project" value="UniProtKB-EC"/>
</dbReference>
<evidence type="ECO:0000256" key="14">
    <source>
        <dbReference type="RuleBase" id="RU003615"/>
    </source>
</evidence>
<evidence type="ECO:0000256" key="9">
    <source>
        <dbReference type="ARBA" id="ARBA00022837"/>
    </source>
</evidence>
<dbReference type="InterPro" id="IPR003961">
    <property type="entry name" value="FN3_dom"/>
</dbReference>
<dbReference type="InterPro" id="IPR000601">
    <property type="entry name" value="PKD_dom"/>
</dbReference>
<comment type="caution">
    <text evidence="20">The sequence shown here is derived from an EMBL/GenBank/DDBJ whole genome shotgun (WGS) entry which is preliminary data.</text>
</comment>
<keyword evidence="21" id="KW-1185">Reference proteome</keyword>
<evidence type="ECO:0000256" key="7">
    <source>
        <dbReference type="ARBA" id="ARBA00022723"/>
    </source>
</evidence>
<dbReference type="Pfam" id="PF07626">
    <property type="entry name" value="PSD3"/>
    <property type="match status" value="1"/>
</dbReference>
<dbReference type="SUPFAM" id="SSF51445">
    <property type="entry name" value="(Trans)glycosidases"/>
    <property type="match status" value="1"/>
</dbReference>
<feature type="chain" id="PRO_5016638574" description="Alpha-amylase" evidence="16">
    <location>
        <begin position="26"/>
        <end position="2826"/>
    </location>
</feature>
<evidence type="ECO:0000313" key="20">
    <source>
        <dbReference type="EMBL" id="RCU49191.1"/>
    </source>
</evidence>
<dbReference type="PRINTS" id="PR00110">
    <property type="entry name" value="ALPHAAMYLASE"/>
</dbReference>
<evidence type="ECO:0000256" key="15">
    <source>
        <dbReference type="SAM" id="MobiDB-lite"/>
    </source>
</evidence>
<keyword evidence="16" id="KW-0732">Signal</keyword>
<dbReference type="InterPro" id="IPR006048">
    <property type="entry name" value="A-amylase/branching_C"/>
</dbReference>
<dbReference type="EMBL" id="QPID01000007">
    <property type="protein sequence ID" value="RCU49191.1"/>
    <property type="molecule type" value="Genomic_DNA"/>
</dbReference>
<dbReference type="Gene3D" id="2.60.40.1080">
    <property type="match status" value="2"/>
</dbReference>
<evidence type="ECO:0000259" key="18">
    <source>
        <dbReference type="PROSITE" id="PS50853"/>
    </source>
</evidence>
<evidence type="ECO:0000256" key="8">
    <source>
        <dbReference type="ARBA" id="ARBA00022801"/>
    </source>
</evidence>
<dbReference type="InterPro" id="IPR003343">
    <property type="entry name" value="Big_2"/>
</dbReference>
<dbReference type="SMART" id="SM00089">
    <property type="entry name" value="PKD"/>
    <property type="match status" value="2"/>
</dbReference>
<dbReference type="Gene3D" id="2.60.40.10">
    <property type="entry name" value="Immunoglobulins"/>
    <property type="match status" value="7"/>
</dbReference>
<dbReference type="Gene3D" id="2.120.10.30">
    <property type="entry name" value="TolB, C-terminal domain"/>
    <property type="match status" value="1"/>
</dbReference>
<dbReference type="GO" id="GO:0020037">
    <property type="term" value="F:heme binding"/>
    <property type="evidence" value="ECO:0007669"/>
    <property type="project" value="InterPro"/>
</dbReference>
<evidence type="ECO:0000256" key="5">
    <source>
        <dbReference type="ARBA" id="ARBA00017303"/>
    </source>
</evidence>
<dbReference type="SUPFAM" id="SSF50952">
    <property type="entry name" value="Soluble quinoprotein glucose dehydrogenase"/>
    <property type="match status" value="1"/>
</dbReference>
<feature type="domain" description="PKD" evidence="17">
    <location>
        <begin position="688"/>
        <end position="770"/>
    </location>
</feature>
<dbReference type="InterPro" id="IPR036116">
    <property type="entry name" value="FN3_sf"/>
</dbReference>
<reference evidence="20 21" key="1">
    <citation type="submission" date="2018-07" db="EMBL/GenBank/DDBJ databases">
        <title>Corallincola holothuriorum sp. nov., a new facultative anaerobe isolated from sea cucumber Apostichopus japonicus.</title>
        <authorList>
            <person name="Xia H."/>
        </authorList>
    </citation>
    <scope>NUCLEOTIDE SEQUENCE [LARGE SCALE GENOMIC DNA]</scope>
    <source>
        <strain evidence="20 21">C4</strain>
    </source>
</reference>
<dbReference type="SUPFAM" id="SSF46626">
    <property type="entry name" value="Cytochrome c"/>
    <property type="match status" value="1"/>
</dbReference>
<comment type="cofactor">
    <cofactor evidence="2">
        <name>Ca(2+)</name>
        <dbReference type="ChEBI" id="CHEBI:29108"/>
    </cofactor>
</comment>
<dbReference type="InterPro" id="IPR035986">
    <property type="entry name" value="PKD_dom_sf"/>
</dbReference>
<dbReference type="InterPro" id="IPR031965">
    <property type="entry name" value="CBM26"/>
</dbReference>
<protein>
    <recommendedName>
        <fullName evidence="5">Alpha-amylase</fullName>
        <ecNumber evidence="4">3.2.1.1</ecNumber>
    </recommendedName>
</protein>
<dbReference type="InterPro" id="IPR036909">
    <property type="entry name" value="Cyt_c-like_dom_sf"/>
</dbReference>
<keyword evidence="6 13" id="KW-0349">Heme</keyword>
<sequence length="2826" mass="304529">MLPKTIRQSLIGVVGASVLSISAQAAAEPRTAFVHLFEWQWKDIAIECEEELGPKGFSAVQVSPPNEHVQGDAWWTRYQPVSYKIDNSRSGTRAEFIDMINRCSAVGVEIYVDAVVNHMAGGGGTGTAGSSFSSPNTYPDYGAAQMHQNNCDITPEDYGTNAWRVRNCSIPGLPDLATEREDVRNTIAGYMNEMISLGVTGFRIDAAKHMEPADVEAIQAKLSAPVYIFQEVIDLGGEKISRDEYTGFADVTEFQYSAKIGDTFKNGQLSWLANFGSPWGFMADDKAVVFTDNHDNQRGHGAGGANVLTFKDGALYDLANVYMLAWPYGYPKVMSSYQFGDINDKVQTDMGPPGVPVHDGNNLNCFADQWKCEHRWRPIANMVSFRNFTAGSAVSNWWDNGGNQIAFGRSGKGFVVINREAGVINQSFATGMAAGTYCDVVNSDFDKDTGQCDGTEITVDAAGNASFTVAAFTASAIHVGASSTGICTDCGGFNWDNAYLRGTSNGWATTALAQNSETGLWEVNATFAADNPRFKITRFADWTEAYPVEDFLITEGAGDYLVTFNDATQAISATKQTVIVAPDPIDIAANSICYDNEAGFNTPTVHYWAAAPAGSLAASDWPGATMVALGDYYCHDFAVELSSVNVIFSDSGANQGAELNSTGQGCYQNGAWSTLEACNFKIVVPKIAPIADAGADITIYAGDTANFDGSASYDSDGDIVSWAWSNTLTGETTSRIYDTAGTYVVTLTVTDNDGLTATTQVTVTVITVPMNDNSTLYFKNSLGFNTPTAHLFDAVPVASVADTAWPGVTLASEGGDWYSHDFGTHVESVGVVFSNSGANQTLDQTFTHEAPCYQDGAWVTMEQCEFGQPKDYNYPEGRAIYFYNADGWATPTAYTWNETPAGSVVSDGWPGKALTEFGDNLYFLDISAAAVSSNVIFSDAGNNQTTDQVFTGANNCYKQGEWMTEEACGVPSPLSANGGGDRTVNVNGTVTLSADGSVGDIASYAWTSSAWGTLNGAQVTTPALTNEGDLSVTLTVTATDGRTATDSFTISVVDSGYGLASRPLLAAPLNFPTSGQVSNGNYGFENAFPNLEGLFGAAVLVLHDGFNDLLYVVDKPGRVYAFPNREDVTQLEVKTVLDIRGVVRDNHEQGLLGLAFDPDFANNGYFYVYYNYGLNDDSSDGGVYGDAILERWTMDNPANPTAAIAGSKAEVLRVPQFGPDHKGGMLQFHPTEGYLYLSIGDGAYGHSATQSFPEDPRTNNSPQETDNLRGSIIRIEVLDTPEAGKYYRVPGDNPFVGDPNVLDEIWSYGHRNPWRWAFDTVAPYTLWETEVGQQGYEEVNIIQPGQNYGWPICEGVINRGALGGDGTSNLDCNSDFVPPVGGFYHTGSSSIIGGFVYRGSNLPGLNGRFIFGDYNSKLIWSIAEGEEKVVLSDAFPENIASFGTGLDGSDLFITTYGVEFGDGSSRIYKAVDQNIEQAVVPAKLSQTGIFSDLAQRIPVSGVVAYELNSDAWFDGSIVRHYMAIPNDQVIGFSDDGNWTFPVGTVLVKQIEVTIDADGNTRPLNTAVLFKQEAGWEAANYKWNESYTDADLVAEFETINVTEWVDGALVSRERVIRTGNECASCHVGNGSKEPLAMFTRQLNGDMQYPNMLDNQLRTLNFIGMFDQNISGPASYPAYVDPADTSEDVNERAYTYMDTNCAHCHQSEGFMDLRYETPIGAKNIVGVATSGDLFRVDPFHPENSVVYVFQTTDGNRMPKGSKYTNPLALSLFDQWISAQNAIVTGLQLNVSSLTPELGATVSLSVSDLFDNGFTAPVTGSVIWNSSDPSILDVSGFSAASLQLTTLAQGEVTLMATVGGASDSITLVVGNGPAKPTHFSALALSTSAISLTWNDNADDESNYLLYRRLQPNDTWELLVELESDTISHVDSGLIADTAYYYQLVANNAEGSSPAVFSSVSTKSGSSGIYDALTIVPGAVTLLAGGTQQLVAVGETADSRDGITYDVTWSIADTNIATVDASGLVTGGSVAGTTTLTITTLEGDETSVDVVNQGEGFYVYFQQPGDWAEASMYTWYGPQGGETKGLGDWPGTSMEAAPEYGGLWKRQLIKEEFFGGSNNVNLIFNCGSAECQTDNLVLTRGSTNVWFADNAWLAQAPEVDGAPAGTQVQVQNGRISLPGSTVNLTSKLFVPGTVADIVAIDAGPGQRFSGWEGTGIALLLDPNSAATKLVIEDTVSLTLLAVFESIEDTHKAGREQYQAMCASCHGSEGGGYPNLINIASRMTLEDLADYIEVSMPKGNVGACVGDCATEVAAMVFEEAYKVPDELCDADSLNDMVPPDRGFRLLTAYEYNNSIRDLLGLTNDINVTDSVPQDIAVNGFKTDANAVFTNEHVSGYLDAAELAADMVTSLNDLAPGCSGETDCIINSFGKRAFRRPLTATEFAQLKSLHSAEGDKGLLTGIFSSPLMLYRSEVGEEITSGDRDGFFELTDYEVAGLLSYTFWATTPDATLMSAADAGQLSSSSQIQVQVERLLADDKAKLAFDRFIEGWLGTNREIDGQVSESLKESMREETHHFVREIVFSGGSYNELMTADYSYMNQELAAHYGLSWPGGNGWQKVTYTGDNSDRAGILGHAFTLAASANGEATHPVKRGLFVRRNLMCQDFPPPPVGAELKPVTDPSKTVRERFETHIQEPCAACHQYIDGIGFGLESYDNRGLFRTTETTADGTVKPVDASGYIGSLASAETFLTASDPIYNFSSMTELSGLIADSRHGKACFARQWYRATRGQREERDDSCTLQVFGDQFKQADSERSILELMVDMTQTQNYILRK</sequence>
<dbReference type="InterPro" id="IPR022409">
    <property type="entry name" value="PKD/Chitinase_dom"/>
</dbReference>
<dbReference type="InterPro" id="IPR009056">
    <property type="entry name" value="Cyt_c-like_dom"/>
</dbReference>